<keyword evidence="7" id="KW-1015">Disulfide bond</keyword>
<evidence type="ECO:0000313" key="14">
    <source>
        <dbReference type="Proteomes" id="UP000288168"/>
    </source>
</evidence>
<feature type="region of interest" description="Disordered" evidence="9">
    <location>
        <begin position="436"/>
        <end position="474"/>
    </location>
</feature>
<evidence type="ECO:0000256" key="8">
    <source>
        <dbReference type="RuleBase" id="RU000454"/>
    </source>
</evidence>
<feature type="compositionally biased region" description="Low complexity" evidence="9">
    <location>
        <begin position="437"/>
        <end position="468"/>
    </location>
</feature>
<dbReference type="SUPFAM" id="SSF50630">
    <property type="entry name" value="Acid proteases"/>
    <property type="match status" value="1"/>
</dbReference>
<dbReference type="InterPro" id="IPR033121">
    <property type="entry name" value="PEPTIDASE_A1"/>
</dbReference>
<feature type="signal peptide" evidence="11">
    <location>
        <begin position="1"/>
        <end position="16"/>
    </location>
</feature>
<evidence type="ECO:0000256" key="4">
    <source>
        <dbReference type="ARBA" id="ARBA00022750"/>
    </source>
</evidence>
<evidence type="ECO:0000256" key="10">
    <source>
        <dbReference type="SAM" id="Phobius"/>
    </source>
</evidence>
<comment type="caution">
    <text evidence="13">The sequence shown here is derived from an EMBL/GenBank/DDBJ whole genome shotgun (WGS) entry which is preliminary data.</text>
</comment>
<protein>
    <recommendedName>
        <fullName evidence="12">Peptidase A1 domain-containing protein</fullName>
    </recommendedName>
</protein>
<dbReference type="PANTHER" id="PTHR47966:SF65">
    <property type="entry name" value="ASPARTIC-TYPE ENDOPEPTIDASE"/>
    <property type="match status" value="1"/>
</dbReference>
<feature type="chain" id="PRO_5019170129" description="Peptidase A1 domain-containing protein" evidence="11">
    <location>
        <begin position="17"/>
        <end position="499"/>
    </location>
</feature>
<keyword evidence="10" id="KW-0812">Transmembrane</keyword>
<evidence type="ECO:0000259" key="12">
    <source>
        <dbReference type="PROSITE" id="PS51767"/>
    </source>
</evidence>
<dbReference type="CDD" id="cd05474">
    <property type="entry name" value="SAP_like"/>
    <property type="match status" value="1"/>
</dbReference>
<feature type="disulfide bond" evidence="7">
    <location>
        <begin position="310"/>
        <end position="366"/>
    </location>
</feature>
<dbReference type="OrthoDB" id="771136at2759"/>
<feature type="domain" description="Peptidase A1" evidence="12">
    <location>
        <begin position="54"/>
        <end position="408"/>
    </location>
</feature>
<dbReference type="AlphaFoldDB" id="A0A428R6M7"/>
<dbReference type="InterPro" id="IPR033876">
    <property type="entry name" value="SAP-like"/>
</dbReference>
<feature type="transmembrane region" description="Helical" evidence="10">
    <location>
        <begin position="476"/>
        <end position="498"/>
    </location>
</feature>
<dbReference type="Gene3D" id="2.40.70.10">
    <property type="entry name" value="Acid Proteases"/>
    <property type="match status" value="2"/>
</dbReference>
<dbReference type="GO" id="GO:0006508">
    <property type="term" value="P:proteolysis"/>
    <property type="evidence" value="ECO:0007669"/>
    <property type="project" value="UniProtKB-KW"/>
</dbReference>
<feature type="active site" evidence="6">
    <location>
        <position position="275"/>
    </location>
</feature>
<keyword evidence="14" id="KW-1185">Reference proteome</keyword>
<keyword evidence="5 8" id="KW-0378">Hydrolase</keyword>
<evidence type="ECO:0000256" key="5">
    <source>
        <dbReference type="ARBA" id="ARBA00022801"/>
    </source>
</evidence>
<feature type="active site" evidence="6">
    <location>
        <position position="72"/>
    </location>
</feature>
<dbReference type="PROSITE" id="PS00141">
    <property type="entry name" value="ASP_PROTEASE"/>
    <property type="match status" value="2"/>
</dbReference>
<dbReference type="EMBL" id="NKCI01000002">
    <property type="protein sequence ID" value="RSL73189.1"/>
    <property type="molecule type" value="Genomic_DNA"/>
</dbReference>
<comment type="similarity">
    <text evidence="1 8">Belongs to the peptidase A1 family.</text>
</comment>
<dbReference type="STRING" id="1325734.A0A428R6M7"/>
<dbReference type="PROSITE" id="PS51767">
    <property type="entry name" value="PEPTIDASE_A1"/>
    <property type="match status" value="1"/>
</dbReference>
<evidence type="ECO:0000256" key="6">
    <source>
        <dbReference type="PIRSR" id="PIRSR601461-1"/>
    </source>
</evidence>
<evidence type="ECO:0000256" key="3">
    <source>
        <dbReference type="ARBA" id="ARBA00022729"/>
    </source>
</evidence>
<evidence type="ECO:0000313" key="13">
    <source>
        <dbReference type="EMBL" id="RSL73189.1"/>
    </source>
</evidence>
<sequence>MRTLPLLFSLVAGASAGTVSAPVNKQKLGIPSSLHKRDGTLNLDGFNNISGGGYYAKFEVGTPPQELSFLLDTGSSDTWVNADDTDLCNDPDKQEGIGPCYATFNPDDSSTYKLVDRDGFDIKYLDNRRIEGDYFEDTVTIDGKKIKKQQLGLAVTSVRPTGIMGLGFSANVAAEKPYAAIVDTMVSQGLIERAAFSLWLNDLSADDGNILFGGIDKSKFVGKLSTLPLVASASSLDGNVTSFAVNIRGMEVTIPNGQTKLSLEGLGSGAVAILDSGSTISLIPDSQVKDIYDRFDILSLGSAAVPLVDCAYAKDKGEGISFEFEFKGKTISVPMDEMVIDAFAAQQSAFKDPQLDEYFGDWDGVCMFGLSAASNYGVSPKGFFLLGDTFLRSAYVVYDLTNEQLGIAEANPGSHDSDIVELNADDKDFPDISGVASKSTFSPTDASSSTSSRQTVTVTAGADASSGKSGDDDDSAAGHLVPVVMAMFMMALGAVVTVL</sequence>
<dbReference type="PANTHER" id="PTHR47966">
    <property type="entry name" value="BETA-SITE APP-CLEAVING ENZYME, ISOFORM A-RELATED"/>
    <property type="match status" value="1"/>
</dbReference>
<keyword evidence="10" id="KW-1133">Transmembrane helix</keyword>
<evidence type="ECO:0000256" key="7">
    <source>
        <dbReference type="PIRSR" id="PIRSR601461-2"/>
    </source>
</evidence>
<keyword evidence="10" id="KW-0472">Membrane</keyword>
<proteinExistence type="inferred from homology"/>
<evidence type="ECO:0000256" key="1">
    <source>
        <dbReference type="ARBA" id="ARBA00007447"/>
    </source>
</evidence>
<dbReference type="InterPro" id="IPR001969">
    <property type="entry name" value="Aspartic_peptidase_AS"/>
</dbReference>
<dbReference type="GO" id="GO:0004190">
    <property type="term" value="F:aspartic-type endopeptidase activity"/>
    <property type="evidence" value="ECO:0007669"/>
    <property type="project" value="UniProtKB-KW"/>
</dbReference>
<accession>A0A428R6M7</accession>
<dbReference type="PRINTS" id="PR00792">
    <property type="entry name" value="PEPSIN"/>
</dbReference>
<dbReference type="Pfam" id="PF00026">
    <property type="entry name" value="Asp"/>
    <property type="match status" value="1"/>
</dbReference>
<evidence type="ECO:0000256" key="11">
    <source>
        <dbReference type="SAM" id="SignalP"/>
    </source>
</evidence>
<keyword evidence="4 8" id="KW-0064">Aspartyl protease</keyword>
<keyword evidence="2 8" id="KW-0645">Protease</keyword>
<organism evidence="13 14">
    <name type="scientific">Fusarium duplospermum</name>
    <dbReference type="NCBI Taxonomy" id="1325734"/>
    <lineage>
        <taxon>Eukaryota</taxon>
        <taxon>Fungi</taxon>
        <taxon>Dikarya</taxon>
        <taxon>Ascomycota</taxon>
        <taxon>Pezizomycotina</taxon>
        <taxon>Sordariomycetes</taxon>
        <taxon>Hypocreomycetidae</taxon>
        <taxon>Hypocreales</taxon>
        <taxon>Nectriaceae</taxon>
        <taxon>Fusarium</taxon>
        <taxon>Fusarium solani species complex</taxon>
    </lineage>
</organism>
<reference evidence="13 14" key="1">
    <citation type="submission" date="2017-06" db="EMBL/GenBank/DDBJ databases">
        <title>Comparative genomic analysis of Ambrosia Fusariam Clade fungi.</title>
        <authorList>
            <person name="Stajich J.E."/>
            <person name="Carrillo J."/>
            <person name="Kijimoto T."/>
            <person name="Eskalen A."/>
            <person name="O'Donnell K."/>
            <person name="Kasson M."/>
        </authorList>
    </citation>
    <scope>NUCLEOTIDE SEQUENCE [LARGE SCALE GENOMIC DNA]</scope>
    <source>
        <strain evidence="13 14">NRRL62584</strain>
    </source>
</reference>
<dbReference type="Proteomes" id="UP000288168">
    <property type="component" value="Unassembled WGS sequence"/>
</dbReference>
<keyword evidence="3 11" id="KW-0732">Signal</keyword>
<name>A0A428R6M7_9HYPO</name>
<evidence type="ECO:0000256" key="2">
    <source>
        <dbReference type="ARBA" id="ARBA00022670"/>
    </source>
</evidence>
<dbReference type="InterPro" id="IPR021109">
    <property type="entry name" value="Peptidase_aspartic_dom_sf"/>
</dbReference>
<evidence type="ECO:0000256" key="9">
    <source>
        <dbReference type="SAM" id="MobiDB-lite"/>
    </source>
</evidence>
<dbReference type="InterPro" id="IPR001461">
    <property type="entry name" value="Aspartic_peptidase_A1"/>
</dbReference>
<gene>
    <name evidence="13" type="ORF">CEP54_000469</name>
</gene>